<accession>A0A2L2XJX5</accession>
<evidence type="ECO:0000256" key="2">
    <source>
        <dbReference type="ARBA" id="ARBA00023004"/>
    </source>
</evidence>
<evidence type="ECO:0000256" key="3">
    <source>
        <dbReference type="ARBA" id="ARBA00023014"/>
    </source>
</evidence>
<keyword evidence="3" id="KW-0411">Iron-sulfur</keyword>
<evidence type="ECO:0000259" key="4">
    <source>
        <dbReference type="PROSITE" id="PS51379"/>
    </source>
</evidence>
<protein>
    <recommendedName>
        <fullName evidence="4">4Fe-4S ferredoxin-type domain-containing protein</fullName>
    </recommendedName>
</protein>
<feature type="domain" description="4Fe-4S ferredoxin-type" evidence="4">
    <location>
        <begin position="39"/>
        <end position="68"/>
    </location>
</feature>
<keyword evidence="1" id="KW-0479">Metal-binding</keyword>
<reference evidence="6" key="1">
    <citation type="submission" date="2018-02" db="EMBL/GenBank/DDBJ databases">
        <title>Genome sequence of Desulfocucumis palustris strain NAW-5.</title>
        <authorList>
            <person name="Watanabe M."/>
            <person name="Kojima H."/>
            <person name="Fukui M."/>
        </authorList>
    </citation>
    <scope>NUCLEOTIDE SEQUENCE [LARGE SCALE GENOMIC DNA]</scope>
    <source>
        <strain evidence="6">NAW-5</strain>
    </source>
</reference>
<dbReference type="InterPro" id="IPR017896">
    <property type="entry name" value="4Fe4S_Fe-S-bd"/>
</dbReference>
<dbReference type="GO" id="GO:0046872">
    <property type="term" value="F:metal ion binding"/>
    <property type="evidence" value="ECO:0007669"/>
    <property type="project" value="UniProtKB-KW"/>
</dbReference>
<dbReference type="Gene3D" id="3.30.70.20">
    <property type="match status" value="1"/>
</dbReference>
<keyword evidence="6" id="KW-1185">Reference proteome</keyword>
<dbReference type="OrthoDB" id="5421405at2"/>
<gene>
    <name evidence="5" type="ORF">DCCM_3333</name>
</gene>
<dbReference type="AlphaFoldDB" id="A0A2L2XJX5"/>
<dbReference type="GO" id="GO:0051536">
    <property type="term" value="F:iron-sulfur cluster binding"/>
    <property type="evidence" value="ECO:0007669"/>
    <property type="project" value="UniProtKB-KW"/>
</dbReference>
<name>A0A2L2XJX5_9FIRM</name>
<evidence type="ECO:0000313" key="6">
    <source>
        <dbReference type="Proteomes" id="UP000239549"/>
    </source>
</evidence>
<keyword evidence="2" id="KW-0408">Iron</keyword>
<dbReference type="PROSITE" id="PS00198">
    <property type="entry name" value="4FE4S_FER_1"/>
    <property type="match status" value="1"/>
</dbReference>
<dbReference type="Proteomes" id="UP000239549">
    <property type="component" value="Unassembled WGS sequence"/>
</dbReference>
<dbReference type="Pfam" id="PF00037">
    <property type="entry name" value="Fer4"/>
    <property type="match status" value="1"/>
</dbReference>
<dbReference type="RefSeq" id="WP_104372508.1">
    <property type="nucleotide sequence ID" value="NZ_BFAV01000130.1"/>
</dbReference>
<evidence type="ECO:0000256" key="1">
    <source>
        <dbReference type="ARBA" id="ARBA00022723"/>
    </source>
</evidence>
<dbReference type="EMBL" id="BFAV01000130">
    <property type="protein sequence ID" value="GBF34221.1"/>
    <property type="molecule type" value="Genomic_DNA"/>
</dbReference>
<comment type="caution">
    <text evidence="5">The sequence shown here is derived from an EMBL/GenBank/DDBJ whole genome shotgun (WGS) entry which is preliminary data.</text>
</comment>
<proteinExistence type="predicted"/>
<sequence length="68" mass="7718">MQLVVVNKDKCLPDKCENGECIATYSCTWKVLEQKNHYELPSINLQKCLGCARCTFICPLGALEIIQR</sequence>
<dbReference type="InterPro" id="IPR017900">
    <property type="entry name" value="4Fe4S_Fe_S_CS"/>
</dbReference>
<dbReference type="SUPFAM" id="SSF54862">
    <property type="entry name" value="4Fe-4S ferredoxins"/>
    <property type="match status" value="1"/>
</dbReference>
<dbReference type="PROSITE" id="PS51379">
    <property type="entry name" value="4FE4S_FER_2"/>
    <property type="match status" value="1"/>
</dbReference>
<organism evidence="5 6">
    <name type="scientific">Desulfocucumis palustris</name>
    <dbReference type="NCBI Taxonomy" id="1898651"/>
    <lineage>
        <taxon>Bacteria</taxon>
        <taxon>Bacillati</taxon>
        <taxon>Bacillota</taxon>
        <taxon>Clostridia</taxon>
        <taxon>Eubacteriales</taxon>
        <taxon>Desulfocucumaceae</taxon>
        <taxon>Desulfocucumis</taxon>
    </lineage>
</organism>
<evidence type="ECO:0000313" key="5">
    <source>
        <dbReference type="EMBL" id="GBF34221.1"/>
    </source>
</evidence>